<proteinExistence type="predicted"/>
<dbReference type="InterPro" id="IPR027023">
    <property type="entry name" value="Put_LipoPS_kinase_InaA"/>
</dbReference>
<dbReference type="InParanoid" id="A0A1B1YUE9"/>
<dbReference type="KEGG" id="gbi:PG2T_09985"/>
<dbReference type="STRING" id="1810504.PG2T_09985"/>
<name>A0A1B1YUE9_9GAMM</name>
<dbReference type="EMBL" id="CP014671">
    <property type="protein sequence ID" value="ANX04474.1"/>
    <property type="molecule type" value="Genomic_DNA"/>
</dbReference>
<dbReference type="Proteomes" id="UP000092952">
    <property type="component" value="Chromosome"/>
</dbReference>
<evidence type="ECO:0008006" key="3">
    <source>
        <dbReference type="Google" id="ProtNLM"/>
    </source>
</evidence>
<organism evidence="1 2">
    <name type="scientific">Immundisolibacter cernigliae</name>
    <dbReference type="NCBI Taxonomy" id="1810504"/>
    <lineage>
        <taxon>Bacteria</taxon>
        <taxon>Pseudomonadati</taxon>
        <taxon>Pseudomonadota</taxon>
        <taxon>Gammaproteobacteria</taxon>
        <taxon>Immundisolibacterales</taxon>
        <taxon>Immundisolibacteraceae</taxon>
        <taxon>Immundisolibacter</taxon>
    </lineage>
</organism>
<protein>
    <recommendedName>
        <fullName evidence="3">Lipopolysaccharide kinase</fullName>
    </recommendedName>
</protein>
<reference evidence="2" key="1">
    <citation type="submission" date="2016-03" db="EMBL/GenBank/DDBJ databases">
        <title>Complete genome sequence of Solimmundus cernigliae, representing a novel lineage of polycyclic aromatic hydrocarbon degraders within the Gammaproteobacteria.</title>
        <authorList>
            <person name="Singleton D.R."/>
            <person name="Dickey A.N."/>
            <person name="Scholl E.H."/>
            <person name="Wright F.A."/>
            <person name="Aitken M.D."/>
        </authorList>
    </citation>
    <scope>NUCLEOTIDE SEQUENCE [LARGE SCALE GENOMIC DNA]</scope>
    <source>
        <strain evidence="2">TR3.2</strain>
    </source>
</reference>
<evidence type="ECO:0000313" key="2">
    <source>
        <dbReference type="Proteomes" id="UP000092952"/>
    </source>
</evidence>
<dbReference type="Pfam" id="PF06293">
    <property type="entry name" value="Kdo"/>
    <property type="match status" value="1"/>
</dbReference>
<accession>A0A1B1YUE9</accession>
<dbReference type="FunCoup" id="A0A1B1YUE9">
    <property type="interactions" value="26"/>
</dbReference>
<keyword evidence="2" id="KW-1185">Reference proteome</keyword>
<gene>
    <name evidence="1" type="ORF">PG2T_09985</name>
</gene>
<dbReference type="AlphaFoldDB" id="A0A1B1YUE9"/>
<dbReference type="SUPFAM" id="SSF56112">
    <property type="entry name" value="Protein kinase-like (PK-like)"/>
    <property type="match status" value="1"/>
</dbReference>
<sequence>MLAAAGLDRFQAWWTLRLDEVEAGNRQRGGWSSVCRHHLAPDIGVFVKRQQDHVFRSARHPLRGRLTAEREFRILLRCRAAGIPVAEPVLFATQPVDGHQRGVLVTRELAGYRPLDELTAQWQETGWPQRRQRQRVLQAVAAVVRRLHAMHLEHNCLYPKHIMINMDWLAQQDATPAAPVALIDLEKCKWRLRRVDCARRDLDSLNRRSPGWSRVDRRRFIGYYLAAGRHLQGPDARLWHWLARRG</sequence>
<dbReference type="InterPro" id="IPR011009">
    <property type="entry name" value="Kinase-like_dom_sf"/>
</dbReference>
<evidence type="ECO:0000313" key="1">
    <source>
        <dbReference type="EMBL" id="ANX04474.1"/>
    </source>
</evidence>
<dbReference type="PIRSF" id="PIRSF026326">
    <property type="entry name" value="InaA"/>
    <property type="match status" value="1"/>
</dbReference>